<dbReference type="PANTHER" id="PTHR13318">
    <property type="entry name" value="PARTNER OF PAIRED, ISOFORM B-RELATED"/>
    <property type="match status" value="1"/>
</dbReference>
<dbReference type="Pfam" id="PF18511">
    <property type="entry name" value="F-box_5"/>
    <property type="match status" value="1"/>
</dbReference>
<evidence type="ECO:0000313" key="2">
    <source>
        <dbReference type="EMBL" id="KAI5079008.1"/>
    </source>
</evidence>
<dbReference type="InterPro" id="IPR041567">
    <property type="entry name" value="COI1_F-box"/>
</dbReference>
<accession>A0A9D4V4C0</accession>
<dbReference type="OrthoDB" id="550575at2759"/>
<evidence type="ECO:0000313" key="3">
    <source>
        <dbReference type="Proteomes" id="UP000886520"/>
    </source>
</evidence>
<keyword evidence="3" id="KW-1185">Reference proteome</keyword>
<dbReference type="Gene3D" id="1.20.1280.50">
    <property type="match status" value="1"/>
</dbReference>
<feature type="domain" description="COI1 F-box" evidence="1">
    <location>
        <begin position="13"/>
        <end position="48"/>
    </location>
</feature>
<sequence length="495" mass="54710">MEGRESRDVLNSALCDELLAEILSKVSDSLDRESVSLVCKRWKRVQRIAKCRLGFHMLSDTTCATTFLASIASFLSQHAYITCLSIKTKWHVASDFFVARTVIAIASSCKCLTQLHFTAGPLRAGDLEELAKGCPNLCSLELLQPTSAMCLPALCKFAHLQELTLRGHSEATICRSKDDDYANHWNVIAKPSWRQGPLKIVKLALTNMRSCTTCDLRWLWCSCDGIQKLELSHCDVVGDSSSFAQAFPSLQEVKLLRCRGVAGQVLMFVAKHASGLKSLTVHDGADTEGLRLVLQNCRGLELLDVRLPLDLSKEDLMAIGQSGKCLLSLRLRSCWMASGADMQSLAHNINPNLEELVLVKCRAICQDPGTLSSIAQSLSNLKSIDLSENEYLADKELVGMLATNCEVVRRLNLWRCCRLTDKVLDFIGRRCARLESIDMRNCEGMSTTAVNNLLVNCGQLRILAIEPNKLSAEAKRLAFSKRITLINPSSNGFSP</sequence>
<dbReference type="GO" id="GO:0031146">
    <property type="term" value="P:SCF-dependent proteasomal ubiquitin-dependent protein catabolic process"/>
    <property type="evidence" value="ECO:0007669"/>
    <property type="project" value="TreeGrafter"/>
</dbReference>
<dbReference type="AlphaFoldDB" id="A0A9D4V4C0"/>
<reference evidence="2" key="1">
    <citation type="submission" date="2021-01" db="EMBL/GenBank/DDBJ databases">
        <title>Adiantum capillus-veneris genome.</title>
        <authorList>
            <person name="Fang Y."/>
            <person name="Liao Q."/>
        </authorList>
    </citation>
    <scope>NUCLEOTIDE SEQUENCE</scope>
    <source>
        <strain evidence="2">H3</strain>
        <tissue evidence="2">Leaf</tissue>
    </source>
</reference>
<gene>
    <name evidence="2" type="ORF">GOP47_0006679</name>
</gene>
<dbReference type="PANTHER" id="PTHR13318:SF182">
    <property type="entry name" value="F-BOX_LRR-REPEAT PROTEIN 14"/>
    <property type="match status" value="1"/>
</dbReference>
<dbReference type="CDD" id="cd22159">
    <property type="entry name" value="F-box_AtTIR1-like"/>
    <property type="match status" value="1"/>
</dbReference>
<name>A0A9D4V4C0_ADICA</name>
<dbReference type="FunFam" id="1.20.1280.50:FF:000023">
    <property type="entry name" value="F-box/LRR-repeat protein 4"/>
    <property type="match status" value="1"/>
</dbReference>
<evidence type="ECO:0000259" key="1">
    <source>
        <dbReference type="Pfam" id="PF18511"/>
    </source>
</evidence>
<protein>
    <recommendedName>
        <fullName evidence="1">COI1 F-box domain-containing protein</fullName>
    </recommendedName>
</protein>
<dbReference type="Proteomes" id="UP000886520">
    <property type="component" value="Chromosome 6"/>
</dbReference>
<proteinExistence type="predicted"/>
<dbReference type="GO" id="GO:0019005">
    <property type="term" value="C:SCF ubiquitin ligase complex"/>
    <property type="evidence" value="ECO:0007669"/>
    <property type="project" value="TreeGrafter"/>
</dbReference>
<dbReference type="EMBL" id="JABFUD020000006">
    <property type="protein sequence ID" value="KAI5079008.1"/>
    <property type="molecule type" value="Genomic_DNA"/>
</dbReference>
<comment type="caution">
    <text evidence="2">The sequence shown here is derived from an EMBL/GenBank/DDBJ whole genome shotgun (WGS) entry which is preliminary data.</text>
</comment>
<dbReference type="InterPro" id="IPR032675">
    <property type="entry name" value="LRR_dom_sf"/>
</dbReference>
<organism evidence="2 3">
    <name type="scientific">Adiantum capillus-veneris</name>
    <name type="common">Maidenhair fern</name>
    <dbReference type="NCBI Taxonomy" id="13818"/>
    <lineage>
        <taxon>Eukaryota</taxon>
        <taxon>Viridiplantae</taxon>
        <taxon>Streptophyta</taxon>
        <taxon>Embryophyta</taxon>
        <taxon>Tracheophyta</taxon>
        <taxon>Polypodiopsida</taxon>
        <taxon>Polypodiidae</taxon>
        <taxon>Polypodiales</taxon>
        <taxon>Pteridineae</taxon>
        <taxon>Pteridaceae</taxon>
        <taxon>Vittarioideae</taxon>
        <taxon>Adiantum</taxon>
    </lineage>
</organism>
<dbReference type="Gene3D" id="3.80.10.10">
    <property type="entry name" value="Ribonuclease Inhibitor"/>
    <property type="match status" value="1"/>
</dbReference>
<dbReference type="SUPFAM" id="SSF52058">
    <property type="entry name" value="L domain-like"/>
    <property type="match status" value="1"/>
</dbReference>